<dbReference type="STRING" id="1089455.MOPEL_027_00280"/>
<dbReference type="Gene3D" id="3.30.420.10">
    <property type="entry name" value="Ribonuclease H-like superfamily/Ribonuclease H"/>
    <property type="match status" value="1"/>
</dbReference>
<dbReference type="eggNOG" id="COG2801">
    <property type="taxonomic scope" value="Bacteria"/>
</dbReference>
<accession>H5UPQ9</accession>
<dbReference type="GO" id="GO:0003676">
    <property type="term" value="F:nucleic acid binding"/>
    <property type="evidence" value="ECO:0007669"/>
    <property type="project" value="InterPro"/>
</dbReference>
<keyword evidence="3" id="KW-1185">Reference proteome</keyword>
<dbReference type="InterPro" id="IPR015378">
    <property type="entry name" value="Transposase-like_Mu_C"/>
</dbReference>
<dbReference type="InterPro" id="IPR036397">
    <property type="entry name" value="RNaseH_sf"/>
</dbReference>
<sequence>MTAVMLECGSRVWLEGQMWTVREVSPDRTLLDHDSQLRAVSIRALVQEGVIQGGEAPEPSPDAPLNVLLSSLPPRAATELRARVSVVRSLTEDSDETLAARLARVSASSGVATRTLERWIADYREGGPAGLVNSRHLRGRSTAVDPRWDEACLGVLRQYVTTSTPTKGVVLDRVELLLSERYGDGVVPSPSRATAYRRLTELSKGRHAFGSGKARRSVAERPEGPYGRLRATRPGEYVVLDTTPLDVFAMEPVTLRWVPTELTIAMDLYDRNVLGMRLTAGATTAADVANVLYQCMCAQPRPEDDGQWPFHGVPSNVLIGTEEPDGVSQERVAGLPACFPETIVVDHGKTYLSDHVISACARLGISIQPALPHKPTDKPNIERFFRRLREELLQHLPAYKGPDVFNRGAAVEKEAFLYVGELERVIREWIGTIYHHSKHDGLCVPEIPGMKFSPAEMFEIGLAKTGGLPVPSDPDLAFLFLDVRWRTIQHYGVELDGRRYDGPALNPYRARTSEYGGKHAGKWPLFVDVHDVRRIWFQDPVTQKFAPLEWEHAPGLDQPFSRQAAEYTKQIALRTNRHVDPGEAVRSLLEAWSKDEVTARRDRILARKLASTRQQSGPEEVEEPSAAVEVSQLPGVVDLQAARDKRAQPLEAVDDVETLFQEYYRDHPDQDTFEVFDE</sequence>
<dbReference type="InterPro" id="IPR001584">
    <property type="entry name" value="Integrase_cat-core"/>
</dbReference>
<dbReference type="EMBL" id="BAFE01000025">
    <property type="protein sequence ID" value="GAB47717.1"/>
    <property type="molecule type" value="Genomic_DNA"/>
</dbReference>
<gene>
    <name evidence="2" type="ORF">MOPEL_027_00280</name>
</gene>
<dbReference type="Pfam" id="PF09299">
    <property type="entry name" value="Mu-transpos_C"/>
    <property type="match status" value="1"/>
</dbReference>
<proteinExistence type="predicted"/>
<evidence type="ECO:0000313" key="3">
    <source>
        <dbReference type="Proteomes" id="UP000004367"/>
    </source>
</evidence>
<name>H5UPQ9_9MICO</name>
<feature type="domain" description="Integrase catalytic" evidence="1">
    <location>
        <begin position="230"/>
        <end position="462"/>
    </location>
</feature>
<dbReference type="AlphaFoldDB" id="H5UPQ9"/>
<dbReference type="PROSITE" id="PS50994">
    <property type="entry name" value="INTEGRASE"/>
    <property type="match status" value="1"/>
</dbReference>
<comment type="caution">
    <text evidence="2">The sequence shown here is derived from an EMBL/GenBank/DDBJ whole genome shotgun (WGS) entry which is preliminary data.</text>
</comment>
<organism evidence="2 3">
    <name type="scientific">Mobilicoccus pelagius NBRC 104925</name>
    <dbReference type="NCBI Taxonomy" id="1089455"/>
    <lineage>
        <taxon>Bacteria</taxon>
        <taxon>Bacillati</taxon>
        <taxon>Actinomycetota</taxon>
        <taxon>Actinomycetes</taxon>
        <taxon>Micrococcales</taxon>
        <taxon>Dermatophilaceae</taxon>
        <taxon>Mobilicoccus</taxon>
    </lineage>
</organism>
<dbReference type="InterPro" id="IPR012337">
    <property type="entry name" value="RNaseH-like_sf"/>
</dbReference>
<dbReference type="Proteomes" id="UP000004367">
    <property type="component" value="Unassembled WGS sequence"/>
</dbReference>
<reference evidence="2 3" key="1">
    <citation type="submission" date="2012-02" db="EMBL/GenBank/DDBJ databases">
        <title>Whole genome shotgun sequence of Mobilicoccus pelagius NBRC 104925.</title>
        <authorList>
            <person name="Yoshida Y."/>
            <person name="Hosoyama A."/>
            <person name="Tsuchikane K."/>
            <person name="Katsumata H."/>
            <person name="Yamazaki S."/>
            <person name="Fujita N."/>
        </authorList>
    </citation>
    <scope>NUCLEOTIDE SEQUENCE [LARGE SCALE GENOMIC DNA]</scope>
    <source>
        <strain evidence="2 3">NBRC 104925</strain>
    </source>
</reference>
<dbReference type="OrthoDB" id="52928at2"/>
<evidence type="ECO:0000313" key="2">
    <source>
        <dbReference type="EMBL" id="GAB47717.1"/>
    </source>
</evidence>
<dbReference type="SUPFAM" id="SSF53098">
    <property type="entry name" value="Ribonuclease H-like"/>
    <property type="match status" value="1"/>
</dbReference>
<protein>
    <submittedName>
        <fullName evidence="2">Putative transposase</fullName>
    </submittedName>
</protein>
<evidence type="ECO:0000259" key="1">
    <source>
        <dbReference type="PROSITE" id="PS50994"/>
    </source>
</evidence>
<dbReference type="GO" id="GO:0015074">
    <property type="term" value="P:DNA integration"/>
    <property type="evidence" value="ECO:0007669"/>
    <property type="project" value="InterPro"/>
</dbReference>